<dbReference type="GO" id="GO:0022904">
    <property type="term" value="P:respiratory electron transport chain"/>
    <property type="evidence" value="ECO:0007669"/>
    <property type="project" value="InterPro"/>
</dbReference>
<evidence type="ECO:0000256" key="10">
    <source>
        <dbReference type="ARBA" id="ARBA00023004"/>
    </source>
</evidence>
<feature type="transmembrane region" description="Helical" evidence="13">
    <location>
        <begin position="161"/>
        <end position="183"/>
    </location>
</feature>
<evidence type="ECO:0000259" key="14">
    <source>
        <dbReference type="SMART" id="SM00867"/>
    </source>
</evidence>
<evidence type="ECO:0000256" key="5">
    <source>
        <dbReference type="ARBA" id="ARBA00022617"/>
    </source>
</evidence>
<dbReference type="AlphaFoldDB" id="A0A6I6INJ5"/>
<comment type="cofactor">
    <cofactor evidence="1">
        <name>heme b</name>
        <dbReference type="ChEBI" id="CHEBI:60344"/>
    </cofactor>
</comment>
<dbReference type="InterPro" id="IPR011577">
    <property type="entry name" value="Cyt_b561_bac/Ni-Hgenase"/>
</dbReference>
<dbReference type="Pfam" id="PF01292">
    <property type="entry name" value="Ni_hydr_CYTB"/>
    <property type="match status" value="1"/>
</dbReference>
<dbReference type="Gene3D" id="1.20.950.20">
    <property type="entry name" value="Transmembrane di-heme cytochromes, Chain C"/>
    <property type="match status" value="1"/>
</dbReference>
<dbReference type="GO" id="GO:0009055">
    <property type="term" value="F:electron transfer activity"/>
    <property type="evidence" value="ECO:0007669"/>
    <property type="project" value="InterPro"/>
</dbReference>
<dbReference type="EMBL" id="CP034348">
    <property type="protein sequence ID" value="QGX98619.1"/>
    <property type="molecule type" value="Genomic_DNA"/>
</dbReference>
<evidence type="ECO:0000256" key="3">
    <source>
        <dbReference type="ARBA" id="ARBA00022448"/>
    </source>
</evidence>
<keyword evidence="5" id="KW-0349">Heme</keyword>
<evidence type="ECO:0000313" key="15">
    <source>
        <dbReference type="EMBL" id="QGX98619.1"/>
    </source>
</evidence>
<dbReference type="PANTHER" id="PTHR30529:SF7">
    <property type="entry name" value="CYTOCHROME B561 BACTERIAL_NI-HYDROGENASE DOMAIN-CONTAINING PROTEIN"/>
    <property type="match status" value="1"/>
</dbReference>
<accession>A0A6I6INJ5</accession>
<dbReference type="GO" id="GO:0005886">
    <property type="term" value="C:plasma membrane"/>
    <property type="evidence" value="ECO:0007669"/>
    <property type="project" value="UniProtKB-SubCell"/>
</dbReference>
<evidence type="ECO:0000256" key="4">
    <source>
        <dbReference type="ARBA" id="ARBA00022475"/>
    </source>
</evidence>
<dbReference type="InterPro" id="IPR036761">
    <property type="entry name" value="TTHA0802/YceI-like_sf"/>
</dbReference>
<dbReference type="GO" id="GO:0020037">
    <property type="term" value="F:heme binding"/>
    <property type="evidence" value="ECO:0007669"/>
    <property type="project" value="TreeGrafter"/>
</dbReference>
<feature type="transmembrane region" description="Helical" evidence="13">
    <location>
        <begin position="60"/>
        <end position="82"/>
    </location>
</feature>
<protein>
    <submittedName>
        <fullName evidence="15">Cytochrome</fullName>
    </submittedName>
</protein>
<dbReference type="GO" id="GO:0046872">
    <property type="term" value="F:metal ion binding"/>
    <property type="evidence" value="ECO:0007669"/>
    <property type="project" value="UniProtKB-KW"/>
</dbReference>
<dbReference type="RefSeq" id="WP_157707302.1">
    <property type="nucleotide sequence ID" value="NZ_CP034348.1"/>
</dbReference>
<dbReference type="SUPFAM" id="SSF81342">
    <property type="entry name" value="Transmembrane di-heme cytochromes"/>
    <property type="match status" value="1"/>
</dbReference>
<keyword evidence="3" id="KW-0813">Transport</keyword>
<evidence type="ECO:0000256" key="9">
    <source>
        <dbReference type="ARBA" id="ARBA00022989"/>
    </source>
</evidence>
<dbReference type="OrthoDB" id="1247465at2"/>
<name>A0A6I6INJ5_9RHOB</name>
<keyword evidence="8" id="KW-0249">Electron transport</keyword>
<feature type="domain" description="Lipid/polyisoprenoid-binding YceI-like" evidence="14">
    <location>
        <begin position="251"/>
        <end position="407"/>
    </location>
</feature>
<sequence>MSHRHNTLTRYGSVAKSFHWLTALLILTIVPVGLVAQNLAETLAQADTAPDQTLISRATFLFSLHKTLGMTVFFVALLRLLWAVTQTKPGLLNGDKWLEARAAETVHWLLYGSLILVPLSGWVHHAATTGFAPIWWPFGQSLPFVPKDDALAETAATLHHLLIYVLGGALLLHIAGALKHHLIDGDATLRRMWPGTTEAHPTAVQPGHALPALGALLVWALVIGGAASLGWFKAHEVRSTTPVTLAAEGGNWQVQEGVLQITVTQMGSEITGSFSDWSALIQYAETPDETGKHGEVEVTIGTASLTLGTVTSQALGAGYLQADAHPTALFKGDIISVDNGLQAKGNLTIRDVSVPATLPFDLSIDGDTAEAKGAMTVDRRDFNMGLDVTDEGSLAFAVEISFDLTAMRAP</sequence>
<keyword evidence="7" id="KW-0479">Metal-binding</keyword>
<keyword evidence="9 13" id="KW-1133">Transmembrane helix</keyword>
<evidence type="ECO:0000256" key="12">
    <source>
        <dbReference type="ARBA" id="ARBA00037975"/>
    </source>
</evidence>
<dbReference type="PANTHER" id="PTHR30529">
    <property type="entry name" value="CYTOCHROME B561"/>
    <property type="match status" value="1"/>
</dbReference>
<dbReference type="Pfam" id="PF04264">
    <property type="entry name" value="YceI"/>
    <property type="match status" value="1"/>
</dbReference>
<evidence type="ECO:0000256" key="11">
    <source>
        <dbReference type="ARBA" id="ARBA00023136"/>
    </source>
</evidence>
<dbReference type="KEGG" id="rom:EI983_10155"/>
<dbReference type="InterPro" id="IPR016174">
    <property type="entry name" value="Di-haem_cyt_TM"/>
</dbReference>
<dbReference type="SUPFAM" id="SSF101874">
    <property type="entry name" value="YceI-like"/>
    <property type="match status" value="1"/>
</dbReference>
<evidence type="ECO:0000313" key="16">
    <source>
        <dbReference type="Proteomes" id="UP000428330"/>
    </source>
</evidence>
<dbReference type="InterPro" id="IPR052168">
    <property type="entry name" value="Cytochrome_b561_oxidase"/>
</dbReference>
<evidence type="ECO:0000256" key="8">
    <source>
        <dbReference type="ARBA" id="ARBA00022982"/>
    </source>
</evidence>
<evidence type="ECO:0000256" key="13">
    <source>
        <dbReference type="SAM" id="Phobius"/>
    </source>
</evidence>
<comment type="subcellular location">
    <subcellularLocation>
        <location evidence="2">Cell membrane</location>
        <topology evidence="2">Multi-pass membrane protein</topology>
    </subcellularLocation>
</comment>
<dbReference type="Gene3D" id="2.40.128.110">
    <property type="entry name" value="Lipid/polyisoprenoid-binding, YceI-like"/>
    <property type="match status" value="1"/>
</dbReference>
<keyword evidence="4" id="KW-1003">Cell membrane</keyword>
<dbReference type="SMART" id="SM00867">
    <property type="entry name" value="YceI"/>
    <property type="match status" value="1"/>
</dbReference>
<evidence type="ECO:0000256" key="1">
    <source>
        <dbReference type="ARBA" id="ARBA00001970"/>
    </source>
</evidence>
<dbReference type="Proteomes" id="UP000428330">
    <property type="component" value="Chromosome"/>
</dbReference>
<gene>
    <name evidence="15" type="ORF">EI983_10155</name>
</gene>
<proteinExistence type="inferred from homology"/>
<keyword evidence="6 13" id="KW-0812">Transmembrane</keyword>
<reference evidence="16" key="1">
    <citation type="submission" date="2018-12" db="EMBL/GenBank/DDBJ databases">
        <title>Complete genome sequence of Roseovarius sp. MME-070.</title>
        <authorList>
            <person name="Nam Y.-D."/>
            <person name="Kang J."/>
            <person name="Chung W.-H."/>
            <person name="Park Y.S."/>
        </authorList>
    </citation>
    <scope>NUCLEOTIDE SEQUENCE [LARGE SCALE GENOMIC DNA]</scope>
    <source>
        <strain evidence="16">MME-070</strain>
    </source>
</reference>
<dbReference type="InterPro" id="IPR007372">
    <property type="entry name" value="Lipid/polyisoprenoid-bd_YceI"/>
</dbReference>
<evidence type="ECO:0000256" key="6">
    <source>
        <dbReference type="ARBA" id="ARBA00022692"/>
    </source>
</evidence>
<keyword evidence="11 13" id="KW-0472">Membrane</keyword>
<comment type="similarity">
    <text evidence="12">Belongs to the cytochrome b561 family.</text>
</comment>
<keyword evidence="16" id="KW-1185">Reference proteome</keyword>
<feature type="transmembrane region" description="Helical" evidence="13">
    <location>
        <begin position="209"/>
        <end position="232"/>
    </location>
</feature>
<organism evidence="15 16">
    <name type="scientific">Roseovarius faecimaris</name>
    <dbReference type="NCBI Taxonomy" id="2494550"/>
    <lineage>
        <taxon>Bacteria</taxon>
        <taxon>Pseudomonadati</taxon>
        <taxon>Pseudomonadota</taxon>
        <taxon>Alphaproteobacteria</taxon>
        <taxon>Rhodobacterales</taxon>
        <taxon>Roseobacteraceae</taxon>
        <taxon>Roseovarius</taxon>
    </lineage>
</organism>
<evidence type="ECO:0000256" key="7">
    <source>
        <dbReference type="ARBA" id="ARBA00022723"/>
    </source>
</evidence>
<keyword evidence="10" id="KW-0408">Iron</keyword>
<feature type="transmembrane region" description="Helical" evidence="13">
    <location>
        <begin position="20"/>
        <end position="40"/>
    </location>
</feature>
<evidence type="ECO:0000256" key="2">
    <source>
        <dbReference type="ARBA" id="ARBA00004651"/>
    </source>
</evidence>